<dbReference type="GO" id="GO:0003700">
    <property type="term" value="F:DNA-binding transcription factor activity"/>
    <property type="evidence" value="ECO:0007669"/>
    <property type="project" value="InterPro"/>
</dbReference>
<gene>
    <name evidence="5" type="ORF">L861_18110</name>
</gene>
<organism evidence="5 6">
    <name type="scientific">Litchfieldella anticariensis (strain DSM 16096 / CECT 5854 / CIP 108499 / LMG 22089 / FP35)</name>
    <name type="common">Halomonas anticariensis</name>
    <dbReference type="NCBI Taxonomy" id="1121939"/>
    <lineage>
        <taxon>Bacteria</taxon>
        <taxon>Pseudomonadati</taxon>
        <taxon>Pseudomonadota</taxon>
        <taxon>Gammaproteobacteria</taxon>
        <taxon>Oceanospirillales</taxon>
        <taxon>Halomonadaceae</taxon>
        <taxon>Litchfieldella</taxon>
    </lineage>
</organism>
<evidence type="ECO:0000256" key="1">
    <source>
        <dbReference type="ARBA" id="ARBA00023015"/>
    </source>
</evidence>
<protein>
    <recommendedName>
        <fullName evidence="4">HTH araC/xylS-type domain-containing protein</fullName>
    </recommendedName>
</protein>
<dbReference type="Proteomes" id="UP000014463">
    <property type="component" value="Unassembled WGS sequence"/>
</dbReference>
<dbReference type="PANTHER" id="PTHR43280">
    <property type="entry name" value="ARAC-FAMILY TRANSCRIPTIONAL REGULATOR"/>
    <property type="match status" value="1"/>
</dbReference>
<dbReference type="PANTHER" id="PTHR43280:SF2">
    <property type="entry name" value="HTH-TYPE TRANSCRIPTIONAL REGULATOR EXSA"/>
    <property type="match status" value="1"/>
</dbReference>
<dbReference type="Pfam" id="PF12833">
    <property type="entry name" value="HTH_18"/>
    <property type="match status" value="1"/>
</dbReference>
<name>S2KSI6_LITA3</name>
<dbReference type="AlphaFoldDB" id="S2KSI6"/>
<reference evidence="5 6" key="1">
    <citation type="journal article" date="2013" name="Genome Announc.">
        <title>Draft genome sequence of the moderately halophilic gammaproteobacterium Halomonas anticariensis FP35.</title>
        <authorList>
            <person name="Tahrioui A."/>
            <person name="Quesada E."/>
            <person name="Llamas I."/>
        </authorList>
    </citation>
    <scope>NUCLEOTIDE SEQUENCE [LARGE SCALE GENOMIC DNA]</scope>
    <source>
        <strain evidence="6">DSM 16096 / CECT 5854 / LMG 22089 / FP35</strain>
    </source>
</reference>
<evidence type="ECO:0000259" key="4">
    <source>
        <dbReference type="PROSITE" id="PS01124"/>
    </source>
</evidence>
<sequence length="279" mass="32448">MFNDMMRAEIWLQEKLETQQGIEDLAQRLGYSSSQIRRNFKRCFGLSPSAYRDQLRLERAVQLLGHTYFSIYEIASQCGYQNHSAFSRAFLRRYHISPREFRRSERQRLSLLRHDMTQEYPFRIDHAQRQHAVVTRLYQHGPKRESNIENLPEHETLQALPDKLRNGCPIVIIHGNHWGEGFSRADLGVQVDEGVTDELAIPLPFRTLSLPAYRYASVVTDNLGELGSIIDFLLAKALPQHDEFVSGLPPRLLWRKTKHRKSHKSPDSVELRLPLYGSD</sequence>
<dbReference type="STRING" id="1121939.L861_18110"/>
<accession>S2KSI6</accession>
<dbReference type="Gene3D" id="1.10.10.60">
    <property type="entry name" value="Homeodomain-like"/>
    <property type="match status" value="2"/>
</dbReference>
<dbReference type="PATRIC" id="fig|1121939.11.peg.1074"/>
<dbReference type="EMBL" id="ASTJ01000012">
    <property type="protein sequence ID" value="EPC03453.1"/>
    <property type="molecule type" value="Genomic_DNA"/>
</dbReference>
<dbReference type="SUPFAM" id="SSF46689">
    <property type="entry name" value="Homeodomain-like"/>
    <property type="match status" value="2"/>
</dbReference>
<dbReference type="OrthoDB" id="6146868at2"/>
<dbReference type="eggNOG" id="COG2207">
    <property type="taxonomic scope" value="Bacteria"/>
</dbReference>
<proteinExistence type="predicted"/>
<keyword evidence="6" id="KW-1185">Reference proteome</keyword>
<dbReference type="InterPro" id="IPR009057">
    <property type="entry name" value="Homeodomain-like_sf"/>
</dbReference>
<dbReference type="InterPro" id="IPR020449">
    <property type="entry name" value="Tscrpt_reg_AraC-type_HTH"/>
</dbReference>
<dbReference type="SMART" id="SM00342">
    <property type="entry name" value="HTH_ARAC"/>
    <property type="match status" value="1"/>
</dbReference>
<evidence type="ECO:0000313" key="6">
    <source>
        <dbReference type="Proteomes" id="UP000014463"/>
    </source>
</evidence>
<dbReference type="GO" id="GO:0043565">
    <property type="term" value="F:sequence-specific DNA binding"/>
    <property type="evidence" value="ECO:0007669"/>
    <property type="project" value="InterPro"/>
</dbReference>
<dbReference type="PROSITE" id="PS01124">
    <property type="entry name" value="HTH_ARAC_FAMILY_2"/>
    <property type="match status" value="1"/>
</dbReference>
<keyword evidence="2" id="KW-0238">DNA-binding</keyword>
<keyword evidence="1" id="KW-0805">Transcription regulation</keyword>
<evidence type="ECO:0000313" key="5">
    <source>
        <dbReference type="EMBL" id="EPC03453.1"/>
    </source>
</evidence>
<comment type="caution">
    <text evidence="5">The sequence shown here is derived from an EMBL/GenBank/DDBJ whole genome shotgun (WGS) entry which is preliminary data.</text>
</comment>
<dbReference type="RefSeq" id="WP_016415570.1">
    <property type="nucleotide sequence ID" value="NZ_AUAB01000018.1"/>
</dbReference>
<keyword evidence="3" id="KW-0804">Transcription</keyword>
<evidence type="ECO:0000256" key="3">
    <source>
        <dbReference type="ARBA" id="ARBA00023163"/>
    </source>
</evidence>
<feature type="domain" description="HTH araC/xylS-type" evidence="4">
    <location>
        <begin position="6"/>
        <end position="104"/>
    </location>
</feature>
<dbReference type="PRINTS" id="PR00032">
    <property type="entry name" value="HTHARAC"/>
</dbReference>
<dbReference type="InterPro" id="IPR018060">
    <property type="entry name" value="HTH_AraC"/>
</dbReference>
<evidence type="ECO:0000256" key="2">
    <source>
        <dbReference type="ARBA" id="ARBA00023125"/>
    </source>
</evidence>